<dbReference type="PIRSF" id="PIRSF004846">
    <property type="entry name" value="ModA"/>
    <property type="match status" value="1"/>
</dbReference>
<dbReference type="PANTHER" id="PTHR30632">
    <property type="entry name" value="MOLYBDATE-BINDING PERIPLASMIC PROTEIN"/>
    <property type="match status" value="1"/>
</dbReference>
<accession>A0ABP3WME9</accession>
<dbReference type="InterPro" id="IPR050682">
    <property type="entry name" value="ModA/WtpA"/>
</dbReference>
<dbReference type="InterPro" id="IPR044084">
    <property type="entry name" value="AvModA-like_subst-bd"/>
</dbReference>
<comment type="similarity">
    <text evidence="1">Belongs to the bacterial solute-binding protein ModA family.</text>
</comment>
<name>A0ABP3WME9_9ALTE</name>
<dbReference type="PANTHER" id="PTHR30632:SF14">
    <property type="entry name" value="TUNGSTATE_MOLYBDATE_CHROMATE-BINDING PROTEIN MODA"/>
    <property type="match status" value="1"/>
</dbReference>
<keyword evidence="3" id="KW-0732">Signal</keyword>
<protein>
    <submittedName>
        <fullName evidence="4">Molybdate ABC transporter substrate-binding protein</fullName>
    </submittedName>
</protein>
<dbReference type="CDD" id="cd13539">
    <property type="entry name" value="PBP2_AvModA"/>
    <property type="match status" value="1"/>
</dbReference>
<evidence type="ECO:0000256" key="3">
    <source>
        <dbReference type="ARBA" id="ARBA00022729"/>
    </source>
</evidence>
<keyword evidence="2" id="KW-0479">Metal-binding</keyword>
<comment type="caution">
    <text evidence="4">The sequence shown here is derived from an EMBL/GenBank/DDBJ whole genome shotgun (WGS) entry which is preliminary data.</text>
</comment>
<organism evidence="4 5">
    <name type="scientific">Aliiglaciecola litoralis</name>
    <dbReference type="NCBI Taxonomy" id="582857"/>
    <lineage>
        <taxon>Bacteria</taxon>
        <taxon>Pseudomonadati</taxon>
        <taxon>Pseudomonadota</taxon>
        <taxon>Gammaproteobacteria</taxon>
        <taxon>Alteromonadales</taxon>
        <taxon>Alteromonadaceae</taxon>
        <taxon>Aliiglaciecola</taxon>
    </lineage>
</organism>
<proteinExistence type="inferred from homology"/>
<dbReference type="SUPFAM" id="SSF53850">
    <property type="entry name" value="Periplasmic binding protein-like II"/>
    <property type="match status" value="1"/>
</dbReference>
<evidence type="ECO:0000313" key="5">
    <source>
        <dbReference type="Proteomes" id="UP001500359"/>
    </source>
</evidence>
<dbReference type="EMBL" id="BAAAFD010000001">
    <property type="protein sequence ID" value="GAA0852725.1"/>
    <property type="molecule type" value="Genomic_DNA"/>
</dbReference>
<reference evidence="5" key="1">
    <citation type="journal article" date="2019" name="Int. J. Syst. Evol. Microbiol.">
        <title>The Global Catalogue of Microorganisms (GCM) 10K type strain sequencing project: providing services to taxonomists for standard genome sequencing and annotation.</title>
        <authorList>
            <consortium name="The Broad Institute Genomics Platform"/>
            <consortium name="The Broad Institute Genome Sequencing Center for Infectious Disease"/>
            <person name="Wu L."/>
            <person name="Ma J."/>
        </authorList>
    </citation>
    <scope>NUCLEOTIDE SEQUENCE [LARGE SCALE GENOMIC DNA]</scope>
    <source>
        <strain evidence="5">JCM 15896</strain>
    </source>
</reference>
<keyword evidence="5" id="KW-1185">Reference proteome</keyword>
<evidence type="ECO:0000256" key="1">
    <source>
        <dbReference type="ARBA" id="ARBA00009175"/>
    </source>
</evidence>
<dbReference type="NCBIfam" id="TIGR01256">
    <property type="entry name" value="modA"/>
    <property type="match status" value="1"/>
</dbReference>
<dbReference type="Proteomes" id="UP001500359">
    <property type="component" value="Unassembled WGS sequence"/>
</dbReference>
<dbReference type="Gene3D" id="3.40.190.10">
    <property type="entry name" value="Periplasmic binding protein-like II"/>
    <property type="match status" value="2"/>
</dbReference>
<evidence type="ECO:0000313" key="4">
    <source>
        <dbReference type="EMBL" id="GAA0852725.1"/>
    </source>
</evidence>
<dbReference type="Pfam" id="PF13531">
    <property type="entry name" value="SBP_bac_11"/>
    <property type="match status" value="1"/>
</dbReference>
<sequence>MVANVKAMESVHVAVASNFSTTLKQLKADFEAKHDIQLVISSASSGKLYAQIVNGAPYDVFLSADKERPERLAQSGIGHGRFTYAIGQLVVWHPNIQPNSFNVSMLALDNIVRIAIANPKIAPYGLAAQQWLTSQGQWTDAIKQKMVRGENVAQTLQFVQSGHAQIGFVALSDLKRLASADYSVLDTDSYPAIEQQAVHLNVEQNTLSFIHYLKSARAQQRIAQLGYRLP</sequence>
<gene>
    <name evidence="4" type="primary">modA</name>
    <name evidence="4" type="ORF">GCM10009114_03570</name>
</gene>
<dbReference type="InterPro" id="IPR005950">
    <property type="entry name" value="ModA"/>
</dbReference>
<evidence type="ECO:0000256" key="2">
    <source>
        <dbReference type="ARBA" id="ARBA00022723"/>
    </source>
</evidence>